<dbReference type="InterPro" id="IPR011761">
    <property type="entry name" value="ATP-grasp"/>
</dbReference>
<dbReference type="InterPro" id="IPR032875">
    <property type="entry name" value="Succ_CoA_lig_flav_dom"/>
</dbReference>
<dbReference type="PROSITE" id="PS51740">
    <property type="entry name" value="SPOVT_ABRB"/>
    <property type="match status" value="1"/>
</dbReference>
<keyword evidence="6" id="KW-0238">DNA-binding</keyword>
<dbReference type="Gene3D" id="3.30.470.20">
    <property type="entry name" value="ATP-grasp fold, B domain"/>
    <property type="match status" value="1"/>
</dbReference>
<evidence type="ECO:0000256" key="1">
    <source>
        <dbReference type="ARBA" id="ARBA00022598"/>
    </source>
</evidence>
<dbReference type="InterPro" id="IPR007159">
    <property type="entry name" value="SpoVT-AbrB_dom"/>
</dbReference>
<keyword evidence="1" id="KW-0436">Ligase</keyword>
<evidence type="ECO:0000256" key="6">
    <source>
        <dbReference type="PROSITE-ProRule" id="PRU01076"/>
    </source>
</evidence>
<dbReference type="SUPFAM" id="SSF52210">
    <property type="entry name" value="Succinyl-CoA synthetase domains"/>
    <property type="match status" value="2"/>
</dbReference>
<evidence type="ECO:0000313" key="11">
    <source>
        <dbReference type="Proteomes" id="UP000542125"/>
    </source>
</evidence>
<dbReference type="Proteomes" id="UP000542125">
    <property type="component" value="Unassembled WGS sequence"/>
</dbReference>
<dbReference type="InterPro" id="IPR013815">
    <property type="entry name" value="ATP_grasp_subdomain_1"/>
</dbReference>
<feature type="domain" description="SpoVT-AbrB" evidence="9">
    <location>
        <begin position="37"/>
        <end position="81"/>
    </location>
</feature>
<organism evidence="10 11">
    <name type="scientific">Pigmentiphaga litoralis</name>
    <dbReference type="NCBI Taxonomy" id="516702"/>
    <lineage>
        <taxon>Bacteria</taxon>
        <taxon>Pseudomonadati</taxon>
        <taxon>Pseudomonadota</taxon>
        <taxon>Betaproteobacteria</taxon>
        <taxon>Burkholderiales</taxon>
        <taxon>Alcaligenaceae</taxon>
        <taxon>Pigmentiphaga</taxon>
    </lineage>
</organism>
<evidence type="ECO:0000256" key="5">
    <source>
        <dbReference type="PROSITE-ProRule" id="PRU00409"/>
    </source>
</evidence>
<dbReference type="GO" id="GO:0016874">
    <property type="term" value="F:ligase activity"/>
    <property type="evidence" value="ECO:0007669"/>
    <property type="project" value="UniProtKB-KW"/>
</dbReference>
<comment type="similarity">
    <text evidence="4">In the N-terminal section; belongs to the acetate CoA ligase alpha subunit family.</text>
</comment>
<keyword evidence="10" id="KW-0808">Transferase</keyword>
<dbReference type="GO" id="GO:0005524">
    <property type="term" value="F:ATP binding"/>
    <property type="evidence" value="ECO:0007669"/>
    <property type="project" value="UniProtKB-UniRule"/>
</dbReference>
<dbReference type="SUPFAM" id="SSF56059">
    <property type="entry name" value="Glutathione synthetase ATP-binding domain-like"/>
    <property type="match status" value="1"/>
</dbReference>
<comment type="caution">
    <text evidence="10">The sequence shown here is derived from an EMBL/GenBank/DDBJ whole genome shotgun (WGS) entry which is preliminary data.</text>
</comment>
<dbReference type="InterPro" id="IPR016102">
    <property type="entry name" value="Succinyl-CoA_synth-like"/>
</dbReference>
<dbReference type="RefSeq" id="WP_179589098.1">
    <property type="nucleotide sequence ID" value="NZ_JACBYR010000002.1"/>
</dbReference>
<dbReference type="GO" id="GO:0016747">
    <property type="term" value="F:acyltransferase activity, transferring groups other than amino-acyl groups"/>
    <property type="evidence" value="ECO:0007669"/>
    <property type="project" value="InterPro"/>
</dbReference>
<keyword evidence="3 5" id="KW-0067">ATP-binding</keyword>
<evidence type="ECO:0000256" key="3">
    <source>
        <dbReference type="ARBA" id="ARBA00022840"/>
    </source>
</evidence>
<dbReference type="PANTHER" id="PTHR43334">
    <property type="entry name" value="ACETATE--COA LIGASE [ADP-FORMING]"/>
    <property type="match status" value="1"/>
</dbReference>
<dbReference type="CDD" id="cd04301">
    <property type="entry name" value="NAT_SF"/>
    <property type="match status" value="1"/>
</dbReference>
<evidence type="ECO:0000259" key="9">
    <source>
        <dbReference type="PROSITE" id="PS51740"/>
    </source>
</evidence>
<dbReference type="InterPro" id="IPR051538">
    <property type="entry name" value="Acyl-CoA_Synth/Transferase"/>
</dbReference>
<dbReference type="InterPro" id="IPR000182">
    <property type="entry name" value="GNAT_dom"/>
</dbReference>
<feature type="domain" description="N-acetyltransferase" evidence="8">
    <location>
        <begin position="754"/>
        <end position="919"/>
    </location>
</feature>
<keyword evidence="11" id="KW-1185">Reference proteome</keyword>
<dbReference type="Gene3D" id="3.40.630.30">
    <property type="match status" value="1"/>
</dbReference>
<feature type="domain" description="ATP-grasp" evidence="7">
    <location>
        <begin position="496"/>
        <end position="532"/>
    </location>
</feature>
<dbReference type="AlphaFoldDB" id="A0A7Y9IYD3"/>
<dbReference type="SUPFAM" id="SSF55729">
    <property type="entry name" value="Acyl-CoA N-acyltransferases (Nat)"/>
    <property type="match status" value="1"/>
</dbReference>
<dbReference type="PROSITE" id="PS51186">
    <property type="entry name" value="GNAT"/>
    <property type="match status" value="1"/>
</dbReference>
<name>A0A7Y9IYD3_9BURK</name>
<gene>
    <name evidence="10" type="ORF">FHW18_004397</name>
</gene>
<dbReference type="EMBL" id="JACBYR010000002">
    <property type="protein sequence ID" value="NYE85090.1"/>
    <property type="molecule type" value="Genomic_DNA"/>
</dbReference>
<dbReference type="Gene3D" id="3.30.1490.20">
    <property type="entry name" value="ATP-grasp fold, A domain"/>
    <property type="match status" value="1"/>
</dbReference>
<accession>A0A7Y9IYD3</accession>
<reference evidence="10 11" key="1">
    <citation type="submission" date="2020-07" db="EMBL/GenBank/DDBJ databases">
        <title>Genomic Encyclopedia of Type Strains, Phase IV (KMG-V): Genome sequencing to study the core and pangenomes of soil and plant-associated prokaryotes.</title>
        <authorList>
            <person name="Whitman W."/>
        </authorList>
    </citation>
    <scope>NUCLEOTIDE SEQUENCE [LARGE SCALE GENOMIC DNA]</scope>
    <source>
        <strain evidence="10 11">SAS40</strain>
    </source>
</reference>
<dbReference type="GO" id="GO:0003677">
    <property type="term" value="F:DNA binding"/>
    <property type="evidence" value="ECO:0007669"/>
    <property type="project" value="UniProtKB-UniRule"/>
</dbReference>
<dbReference type="GO" id="GO:0046872">
    <property type="term" value="F:metal ion binding"/>
    <property type="evidence" value="ECO:0007669"/>
    <property type="project" value="InterPro"/>
</dbReference>
<evidence type="ECO:0000256" key="4">
    <source>
        <dbReference type="ARBA" id="ARBA00060888"/>
    </source>
</evidence>
<dbReference type="InterPro" id="IPR016181">
    <property type="entry name" value="Acyl_CoA_acyltransferase"/>
</dbReference>
<sequence length="927" mass="99178">MSRHSLSPLFDPRSLLAISDRPQPLMITLPPALRATTTEIRLDANQRITLPSPLCGSADPKARPDLAVIKVPRAALRGVLETLSALPPRAAIVITHEPSDDDTAFCRRWAQTHDCMLLGPHSFGLQRPHAGLNASVHPRLARLGRVALVTQSRSIMAVVMDWADDNRTGFSTVVSLGAEAMLDVPTVLDFLVADPRTDSIALYLEDVQNAREFMSAVRAASSVKPVVVLKAGRAGQARTSVRPGAPAETGAQDGAVSTIPSDVVFDAALRRAGAVRVRYFVQLFSAVKALGFAKRPSGRRIALFANGSGPAQLALDLMGPGGAAVSPAELNEITRVELAGALTATSWVDNPVVEFSALTPDACTKAIRSLVADPGVDGVLVVLSPDPDASMEAVAQALTEVAPKAAKPVITCFMGDAAMRPLRRVLDDAGSPAFRTPESAVDAFGNLATYHYNQQLLLQTPPPEPPGQSPDLTGARIMIETARADGRLTLTTPEAKALLAAFHIPVVSVVLARSAAEAVIAAQQIGFPVAIKIDSPDVERKSAVRGVHLDIRNTTELVTAYHRMLANAHEAAPNARVAGITVEAMSSPPGAAKVAIGVARDPLFGPVIRFGTGGTRTEAVNGRGVELPPLNGFLAQRLMERTAVWRHTLAGHASPEALDTLEDTLVRVSEIVCALPDIATIDINPIIVDGARVLAADTRITLMPGMALPEGATASGASELGTIDAGATAYAHMAIHPYPTRLVRHAQFANGAPYTIRPIRPEDAVPLQTFTRGLSEHTRYMRFISTMRELSPRMLARYTQVDYHRELAVVATVWEPDPERPALLHEVVIGVARYLLNPDGESAEYALVIGDDWQRKGLGIQLMTTLIEAARNQGLSRIEGFVLGNNGPMLTLMRRLGFQVDVDKNDPSMRQVWLALQTDRGDQQPSR</sequence>
<dbReference type="Gene3D" id="3.40.50.261">
    <property type="entry name" value="Succinyl-CoA synthetase domains"/>
    <property type="match status" value="2"/>
</dbReference>
<protein>
    <submittedName>
        <fullName evidence="10">Acetyltransferase</fullName>
    </submittedName>
</protein>
<evidence type="ECO:0000259" key="8">
    <source>
        <dbReference type="PROSITE" id="PS51186"/>
    </source>
</evidence>
<evidence type="ECO:0000259" key="7">
    <source>
        <dbReference type="PROSITE" id="PS50975"/>
    </source>
</evidence>
<dbReference type="Pfam" id="PF13549">
    <property type="entry name" value="ATP-grasp_5"/>
    <property type="match status" value="1"/>
</dbReference>
<proteinExistence type="inferred from homology"/>
<dbReference type="PANTHER" id="PTHR43334:SF1">
    <property type="entry name" value="3-HYDROXYPROPIONATE--COA LIGASE [ADP-FORMING]"/>
    <property type="match status" value="1"/>
</dbReference>
<dbReference type="PROSITE" id="PS50975">
    <property type="entry name" value="ATP_GRASP"/>
    <property type="match status" value="1"/>
</dbReference>
<keyword evidence="2 5" id="KW-0547">Nucleotide-binding</keyword>
<dbReference type="Pfam" id="PF00583">
    <property type="entry name" value="Acetyltransf_1"/>
    <property type="match status" value="1"/>
</dbReference>
<evidence type="ECO:0000313" key="10">
    <source>
        <dbReference type="EMBL" id="NYE85090.1"/>
    </source>
</evidence>
<dbReference type="Pfam" id="PF13607">
    <property type="entry name" value="Succ_CoA_lig"/>
    <property type="match status" value="1"/>
</dbReference>
<evidence type="ECO:0000256" key="2">
    <source>
        <dbReference type="ARBA" id="ARBA00022741"/>
    </source>
</evidence>
<dbReference type="FunFam" id="3.30.1490.20:FF:000020">
    <property type="entry name" value="Protein lysine acetyltransferase"/>
    <property type="match status" value="1"/>
</dbReference>